<accession>A0A2V3PVD6</accession>
<dbReference type="Proteomes" id="UP000247973">
    <property type="component" value="Unassembled WGS sequence"/>
</dbReference>
<evidence type="ECO:0000313" key="3">
    <source>
        <dbReference type="Proteomes" id="UP000247973"/>
    </source>
</evidence>
<comment type="caution">
    <text evidence="2">The sequence shown here is derived from an EMBL/GenBank/DDBJ whole genome shotgun (WGS) entry which is preliminary data.</text>
</comment>
<keyword evidence="1" id="KW-1133">Transmembrane helix</keyword>
<protein>
    <submittedName>
        <fullName evidence="2">Zinc ribbon family protein</fullName>
    </submittedName>
</protein>
<reference evidence="2 3" key="1">
    <citation type="submission" date="2018-03" db="EMBL/GenBank/DDBJ databases">
        <title>Genomic Encyclopedia of Archaeal and Bacterial Type Strains, Phase II (KMG-II): from individual species to whole genera.</title>
        <authorList>
            <person name="Goeker M."/>
        </authorList>
    </citation>
    <scope>NUCLEOTIDE SEQUENCE [LARGE SCALE GENOMIC DNA]</scope>
    <source>
        <strain evidence="2 3">DSM 100214</strain>
    </source>
</reference>
<organism evidence="2 3">
    <name type="scientific">Dysgonomonas alginatilytica</name>
    <dbReference type="NCBI Taxonomy" id="1605892"/>
    <lineage>
        <taxon>Bacteria</taxon>
        <taxon>Pseudomonadati</taxon>
        <taxon>Bacteroidota</taxon>
        <taxon>Bacteroidia</taxon>
        <taxon>Bacteroidales</taxon>
        <taxon>Dysgonomonadaceae</taxon>
        <taxon>Dysgonomonas</taxon>
    </lineage>
</organism>
<name>A0A2V3PVD6_9BACT</name>
<evidence type="ECO:0000313" key="2">
    <source>
        <dbReference type="EMBL" id="PXV69092.1"/>
    </source>
</evidence>
<gene>
    <name evidence="2" type="ORF">CLV62_101361</name>
</gene>
<proteinExistence type="predicted"/>
<keyword evidence="1" id="KW-0472">Membrane</keyword>
<dbReference type="AlphaFoldDB" id="A0A2V3PVD6"/>
<keyword evidence="3" id="KW-1185">Reference proteome</keyword>
<evidence type="ECO:0000256" key="1">
    <source>
        <dbReference type="SAM" id="Phobius"/>
    </source>
</evidence>
<sequence length="202" mass="23567">MLFFYGVGTYRSKKSPVKIYRSCSDCQAYNSLSVIPVFKYAHLFWIPLFYCGKDYILHCDSCGLYYQGDITVDKGIAKNIKPPLWMFSGLIVIVLFLSYLFWDSKTRPERNKQQALELVANPQKGDIYEVKFDEKEFGLYKVDRVENDSVYFLVHDYAVANAYEVSQLEKGEYSDSYTMKVGYRKDDLKEIVNEGYILKVSR</sequence>
<dbReference type="EMBL" id="QICL01000001">
    <property type="protein sequence ID" value="PXV69092.1"/>
    <property type="molecule type" value="Genomic_DNA"/>
</dbReference>
<feature type="transmembrane region" description="Helical" evidence="1">
    <location>
        <begin position="84"/>
        <end position="102"/>
    </location>
</feature>
<keyword evidence="1" id="KW-0812">Transmembrane</keyword>
<dbReference type="OrthoDB" id="1119777at2"/>